<evidence type="ECO:0000313" key="1">
    <source>
        <dbReference type="EMBL" id="BDC98491.1"/>
    </source>
</evidence>
<reference evidence="1 2" key="1">
    <citation type="submission" date="2021-12" db="EMBL/GenBank/DDBJ databases">
        <title>Genome sequencing of bacteria with rrn-lacking chromosome and rrn-plasmid.</title>
        <authorList>
            <person name="Anda M."/>
            <person name="Iwasaki W."/>
        </authorList>
    </citation>
    <scope>NUCLEOTIDE SEQUENCE [LARGE SCALE GENOMIC DNA]</scope>
    <source>
        <strain evidence="1 2">NBRC 101262</strain>
    </source>
</reference>
<gene>
    <name evidence="1" type="ORF">PEPS_07720</name>
</gene>
<protein>
    <submittedName>
        <fullName evidence="1">Uncharacterized protein</fullName>
    </submittedName>
</protein>
<proteinExistence type="predicted"/>
<sequence>MDFVEFVGYHERDSRDRSIVLPLVQASRLDYRIYKMLRAKWDT</sequence>
<evidence type="ECO:0000313" key="2">
    <source>
        <dbReference type="Proteomes" id="UP001354989"/>
    </source>
</evidence>
<dbReference type="EMBL" id="AP025292">
    <property type="protein sequence ID" value="BDC98491.1"/>
    <property type="molecule type" value="Genomic_DNA"/>
</dbReference>
<keyword evidence="2" id="KW-1185">Reference proteome</keyword>
<organism evidence="1 2">
    <name type="scientific">Persicobacter psychrovividus</name>
    <dbReference type="NCBI Taxonomy" id="387638"/>
    <lineage>
        <taxon>Bacteria</taxon>
        <taxon>Pseudomonadati</taxon>
        <taxon>Bacteroidota</taxon>
        <taxon>Cytophagia</taxon>
        <taxon>Cytophagales</taxon>
        <taxon>Persicobacteraceae</taxon>
        <taxon>Persicobacter</taxon>
    </lineage>
</organism>
<dbReference type="Proteomes" id="UP001354989">
    <property type="component" value="Chromosome"/>
</dbReference>
<name>A0ABN6L5Q2_9BACT</name>
<accession>A0ABN6L5Q2</accession>